<accession>A0A5K7YNY5</accession>
<evidence type="ECO:0000256" key="2">
    <source>
        <dbReference type="ARBA" id="ARBA00022723"/>
    </source>
</evidence>
<feature type="domain" description="VOC" evidence="3">
    <location>
        <begin position="18"/>
        <end position="148"/>
    </location>
</feature>
<reference evidence="4 5" key="1">
    <citation type="submission" date="2019-11" db="EMBL/GenBank/DDBJ databases">
        <title>Comparative genomics of hydrocarbon-degrading Desulfosarcina strains.</title>
        <authorList>
            <person name="Watanabe M."/>
            <person name="Kojima H."/>
            <person name="Fukui M."/>
        </authorList>
    </citation>
    <scope>NUCLEOTIDE SEQUENCE [LARGE SCALE GENOMIC DNA]</scope>
    <source>
        <strain evidence="4 5">PL12</strain>
    </source>
</reference>
<dbReference type="InterPro" id="IPR029068">
    <property type="entry name" value="Glyas_Bleomycin-R_OHBP_Dase"/>
</dbReference>
<dbReference type="GO" id="GO:0004493">
    <property type="term" value="F:methylmalonyl-CoA epimerase activity"/>
    <property type="evidence" value="ECO:0007669"/>
    <property type="project" value="TreeGrafter"/>
</dbReference>
<dbReference type="SUPFAM" id="SSF54593">
    <property type="entry name" value="Glyoxalase/Bleomycin resistance protein/Dihydroxybiphenyl dioxygenase"/>
    <property type="match status" value="1"/>
</dbReference>
<dbReference type="KEGG" id="dalk:DSCA_54220"/>
<dbReference type="InterPro" id="IPR017515">
    <property type="entry name" value="MeMalonyl-CoA_epimerase"/>
</dbReference>
<dbReference type="CDD" id="cd07249">
    <property type="entry name" value="MMCE"/>
    <property type="match status" value="1"/>
</dbReference>
<dbReference type="PANTHER" id="PTHR43048">
    <property type="entry name" value="METHYLMALONYL-COA EPIMERASE"/>
    <property type="match status" value="1"/>
</dbReference>
<name>A0A5K7YNY5_9BACT</name>
<evidence type="ECO:0000313" key="5">
    <source>
        <dbReference type="Proteomes" id="UP000427906"/>
    </source>
</evidence>
<dbReference type="Proteomes" id="UP000427906">
    <property type="component" value="Chromosome"/>
</dbReference>
<proteinExistence type="inferred from homology"/>
<evidence type="ECO:0000259" key="3">
    <source>
        <dbReference type="PROSITE" id="PS51819"/>
    </source>
</evidence>
<evidence type="ECO:0000313" key="4">
    <source>
        <dbReference type="EMBL" id="BBO71492.1"/>
    </source>
</evidence>
<dbReference type="InterPro" id="IPR037523">
    <property type="entry name" value="VOC_core"/>
</dbReference>
<organism evidence="4 5">
    <name type="scientific">Desulfosarcina alkanivorans</name>
    <dbReference type="NCBI Taxonomy" id="571177"/>
    <lineage>
        <taxon>Bacteria</taxon>
        <taxon>Pseudomonadati</taxon>
        <taxon>Thermodesulfobacteriota</taxon>
        <taxon>Desulfobacteria</taxon>
        <taxon>Desulfobacterales</taxon>
        <taxon>Desulfosarcinaceae</taxon>
        <taxon>Desulfosarcina</taxon>
    </lineage>
</organism>
<dbReference type="AlphaFoldDB" id="A0A5K7YNY5"/>
<dbReference type="PROSITE" id="PS51819">
    <property type="entry name" value="VOC"/>
    <property type="match status" value="1"/>
</dbReference>
<dbReference type="GO" id="GO:0046872">
    <property type="term" value="F:metal ion binding"/>
    <property type="evidence" value="ECO:0007669"/>
    <property type="project" value="UniProtKB-KW"/>
</dbReference>
<comment type="similarity">
    <text evidence="1">Belongs to the methylmalonyl-CoA epimerase family.</text>
</comment>
<sequence>MDVIESLKEKVGDTMVTSIDHIGIVVEDLEASMARYQTLLGLHIKEVEEVKVEGALLRVAFLPVGDTNIELVHTSATTGLAADFLRNHGEGIHHIAFAVEDLASIFDTMRGRGVSFLWDRIIPGSRGSQVAFYKSEEFNGVYMELVQR</sequence>
<dbReference type="RefSeq" id="WP_167527962.1">
    <property type="nucleotide sequence ID" value="NZ_AP021874.1"/>
</dbReference>
<gene>
    <name evidence="4" type="ORF">DSCA_54220</name>
</gene>
<keyword evidence="5" id="KW-1185">Reference proteome</keyword>
<keyword evidence="2" id="KW-0479">Metal-binding</keyword>
<dbReference type="Gene3D" id="3.10.180.10">
    <property type="entry name" value="2,3-Dihydroxybiphenyl 1,2-Dioxygenase, domain 1"/>
    <property type="match status" value="1"/>
</dbReference>
<dbReference type="GO" id="GO:0046491">
    <property type="term" value="P:L-methylmalonyl-CoA metabolic process"/>
    <property type="evidence" value="ECO:0007669"/>
    <property type="project" value="TreeGrafter"/>
</dbReference>
<dbReference type="EMBL" id="AP021874">
    <property type="protein sequence ID" value="BBO71492.1"/>
    <property type="molecule type" value="Genomic_DNA"/>
</dbReference>
<dbReference type="InterPro" id="IPR051785">
    <property type="entry name" value="MMCE/EMCE_epimerase"/>
</dbReference>
<dbReference type="PANTHER" id="PTHR43048:SF3">
    <property type="entry name" value="METHYLMALONYL-COA EPIMERASE, MITOCHONDRIAL"/>
    <property type="match status" value="1"/>
</dbReference>
<dbReference type="Pfam" id="PF13669">
    <property type="entry name" value="Glyoxalase_4"/>
    <property type="match status" value="1"/>
</dbReference>
<evidence type="ECO:0000256" key="1">
    <source>
        <dbReference type="ARBA" id="ARBA00009308"/>
    </source>
</evidence>
<protein>
    <submittedName>
        <fullName evidence="4">Methylmalonyl-CoA epimerase</fullName>
    </submittedName>
</protein>